<evidence type="ECO:0000313" key="1">
    <source>
        <dbReference type="EMBL" id="RRT71681.1"/>
    </source>
</evidence>
<sequence length="123" mass="13966">MIDLSESGEGSLEARWAMLTPKSKVWIDGSKAQLFYKGLLCPPLVKEIYTTPLEALLDSASKNLVMHYHFSMGLIDKVHDSRRVIDELSRIIDELHVEIQKPKEEADPVAMVIVEAWVNEMTQ</sequence>
<accession>A0A444G533</accession>
<protein>
    <submittedName>
        <fullName evidence="1">Uncharacterized protein</fullName>
    </submittedName>
</protein>
<proteinExistence type="predicted"/>
<dbReference type="EMBL" id="AMZH03003636">
    <property type="protein sequence ID" value="RRT71681.1"/>
    <property type="molecule type" value="Genomic_DNA"/>
</dbReference>
<dbReference type="Proteomes" id="UP000287651">
    <property type="component" value="Unassembled WGS sequence"/>
</dbReference>
<evidence type="ECO:0000313" key="2">
    <source>
        <dbReference type="Proteomes" id="UP000287651"/>
    </source>
</evidence>
<reference evidence="1 2" key="1">
    <citation type="journal article" date="2014" name="Agronomy (Basel)">
        <title>A Draft Genome Sequence for Ensete ventricosum, the Drought-Tolerant Tree Against Hunger.</title>
        <authorList>
            <person name="Harrison J."/>
            <person name="Moore K.A."/>
            <person name="Paszkiewicz K."/>
            <person name="Jones T."/>
            <person name="Grant M."/>
            <person name="Ambacheew D."/>
            <person name="Muzemil S."/>
            <person name="Studholme D.J."/>
        </authorList>
    </citation>
    <scope>NUCLEOTIDE SEQUENCE [LARGE SCALE GENOMIC DNA]</scope>
</reference>
<organism evidence="1 2">
    <name type="scientific">Ensete ventricosum</name>
    <name type="common">Abyssinian banana</name>
    <name type="synonym">Musa ensete</name>
    <dbReference type="NCBI Taxonomy" id="4639"/>
    <lineage>
        <taxon>Eukaryota</taxon>
        <taxon>Viridiplantae</taxon>
        <taxon>Streptophyta</taxon>
        <taxon>Embryophyta</taxon>
        <taxon>Tracheophyta</taxon>
        <taxon>Spermatophyta</taxon>
        <taxon>Magnoliopsida</taxon>
        <taxon>Liliopsida</taxon>
        <taxon>Zingiberales</taxon>
        <taxon>Musaceae</taxon>
        <taxon>Ensete</taxon>
    </lineage>
</organism>
<comment type="caution">
    <text evidence="1">The sequence shown here is derived from an EMBL/GenBank/DDBJ whole genome shotgun (WGS) entry which is preliminary data.</text>
</comment>
<dbReference type="AlphaFoldDB" id="A0A444G533"/>
<name>A0A444G533_ENSVE</name>
<gene>
    <name evidence="1" type="ORF">B296_00013970</name>
</gene>